<dbReference type="GeneID" id="94290016"/>
<dbReference type="KEGG" id="phet:94290016"/>
<feature type="compositionally biased region" description="Basic and acidic residues" evidence="1">
    <location>
        <begin position="227"/>
        <end position="245"/>
    </location>
</feature>
<keyword evidence="3" id="KW-1185">Reference proteome</keyword>
<dbReference type="RefSeq" id="XP_067755145.1">
    <property type="nucleotide sequence ID" value="XM_067899939.1"/>
</dbReference>
<proteinExistence type="predicted"/>
<dbReference type="EMBL" id="JAFJZO010000031">
    <property type="protein sequence ID" value="KAG5497677.1"/>
    <property type="molecule type" value="Genomic_DNA"/>
</dbReference>
<reference evidence="2 3" key="1">
    <citation type="submission" date="2021-02" db="EMBL/GenBank/DDBJ databases">
        <title>Porcisia hertigi Genome sequencing and assembly.</title>
        <authorList>
            <person name="Almutairi H."/>
            <person name="Gatherer D."/>
        </authorList>
    </citation>
    <scope>NUCLEOTIDE SEQUENCE [LARGE SCALE GENOMIC DNA]</scope>
    <source>
        <strain evidence="2 3">C119</strain>
    </source>
</reference>
<dbReference type="AlphaFoldDB" id="A0A836L5A6"/>
<organism evidence="2 3">
    <name type="scientific">Porcisia hertigi</name>
    <dbReference type="NCBI Taxonomy" id="2761500"/>
    <lineage>
        <taxon>Eukaryota</taxon>
        <taxon>Discoba</taxon>
        <taxon>Euglenozoa</taxon>
        <taxon>Kinetoplastea</taxon>
        <taxon>Metakinetoplastina</taxon>
        <taxon>Trypanosomatida</taxon>
        <taxon>Trypanosomatidae</taxon>
        <taxon>Leishmaniinae</taxon>
        <taxon>Porcisia</taxon>
    </lineage>
</organism>
<feature type="compositionally biased region" description="Polar residues" evidence="1">
    <location>
        <begin position="293"/>
        <end position="302"/>
    </location>
</feature>
<name>A0A836L5A6_9TRYP</name>
<dbReference type="OrthoDB" id="267364at2759"/>
<protein>
    <submittedName>
        <fullName evidence="2">Uncharacterized protein</fullName>
    </submittedName>
</protein>
<sequence>MASHTERSELNDGDRLMSSAASGSHMTHPCRADVKDRYPGAQLLPQSAFSRSAIEAELLVLEPSPLFTPLHILHRPLPPGLQFGNFCPRKAAVHCGVRTTTGSPSAQGQQNCDPQGVVEQETPLAVGEDVSLTSGVCASDSLTRVTNAEVPSLSYTWTDSYLDESPSVTKARWIRQRTFGPVVQSEGGGTSTVFSTPRVHQEAESVWGGLQARNAAARDGAATDVGNQRDEGGGTRRWRDTKDGGGAHARLFDLTATNITGDMRDNSEDDDHSAPDMIERHTIPTPVKPFPDSNKTSPSMCTSDASMLMASVRRPRRAAPAADVKKIEEPPPQNAAVITSTNVNLSPNCKTKVPPSPPAGAHVQKKRLSLEPDSIPATLRTLPPTQFLNMMGTGSSKPMSLPSVSQLRCQWDGTLRSTGEIERARDNLRHPRCGPPRGRVLKSIFED</sequence>
<gene>
    <name evidence="2" type="ORF">JKF63_03943</name>
</gene>
<evidence type="ECO:0000313" key="2">
    <source>
        <dbReference type="EMBL" id="KAG5497677.1"/>
    </source>
</evidence>
<evidence type="ECO:0000313" key="3">
    <source>
        <dbReference type="Proteomes" id="UP000674318"/>
    </source>
</evidence>
<evidence type="ECO:0000256" key="1">
    <source>
        <dbReference type="SAM" id="MobiDB-lite"/>
    </source>
</evidence>
<feature type="compositionally biased region" description="Basic and acidic residues" evidence="1">
    <location>
        <begin position="1"/>
        <end position="15"/>
    </location>
</feature>
<accession>A0A836L5A6</accession>
<feature type="region of interest" description="Disordered" evidence="1">
    <location>
        <begin position="1"/>
        <end position="30"/>
    </location>
</feature>
<dbReference type="Proteomes" id="UP000674318">
    <property type="component" value="Unassembled WGS sequence"/>
</dbReference>
<feature type="region of interest" description="Disordered" evidence="1">
    <location>
        <begin position="281"/>
        <end position="302"/>
    </location>
</feature>
<comment type="caution">
    <text evidence="2">The sequence shown here is derived from an EMBL/GenBank/DDBJ whole genome shotgun (WGS) entry which is preliminary data.</text>
</comment>
<feature type="region of interest" description="Disordered" evidence="1">
    <location>
        <begin position="217"/>
        <end position="249"/>
    </location>
</feature>